<feature type="transmembrane region" description="Helical" evidence="5">
    <location>
        <begin position="101"/>
        <end position="123"/>
    </location>
</feature>
<feature type="domain" description="Sodium/calcium exchanger membrane region" evidence="6">
    <location>
        <begin position="37"/>
        <end position="188"/>
    </location>
</feature>
<name>A0A7W3JT43_9MICO</name>
<feature type="transmembrane region" description="Helical" evidence="5">
    <location>
        <begin position="330"/>
        <end position="349"/>
    </location>
</feature>
<keyword evidence="2 5" id="KW-0812">Transmembrane</keyword>
<gene>
    <name evidence="7" type="ORF">FB555_000835</name>
</gene>
<feature type="transmembrane region" description="Helical" evidence="5">
    <location>
        <begin position="66"/>
        <end position="89"/>
    </location>
</feature>
<feature type="transmembrane region" description="Helical" evidence="5">
    <location>
        <begin position="301"/>
        <end position="324"/>
    </location>
</feature>
<organism evidence="7 8">
    <name type="scientific">Alpinimonas psychrophila</name>
    <dbReference type="NCBI Taxonomy" id="748908"/>
    <lineage>
        <taxon>Bacteria</taxon>
        <taxon>Bacillati</taxon>
        <taxon>Actinomycetota</taxon>
        <taxon>Actinomycetes</taxon>
        <taxon>Micrococcales</taxon>
        <taxon>Microbacteriaceae</taxon>
        <taxon>Alpinimonas</taxon>
    </lineage>
</organism>
<protein>
    <submittedName>
        <fullName evidence="7">Ca2+:H+ antiporter</fullName>
    </submittedName>
</protein>
<feature type="transmembrane region" description="Helical" evidence="5">
    <location>
        <begin position="135"/>
        <end position="156"/>
    </location>
</feature>
<keyword evidence="4 5" id="KW-0472">Membrane</keyword>
<dbReference type="PANTHER" id="PTHR37958">
    <property type="entry name" value="SODIUM-POTASSIUM/PROTON ANTIPORTER CHAA"/>
    <property type="match status" value="1"/>
</dbReference>
<dbReference type="InterPro" id="IPR004837">
    <property type="entry name" value="NaCa_Exmemb"/>
</dbReference>
<dbReference type="GO" id="GO:0015386">
    <property type="term" value="F:potassium:proton antiporter activity"/>
    <property type="evidence" value="ECO:0007669"/>
    <property type="project" value="TreeGrafter"/>
</dbReference>
<evidence type="ECO:0000256" key="2">
    <source>
        <dbReference type="ARBA" id="ARBA00022692"/>
    </source>
</evidence>
<feature type="transmembrane region" description="Helical" evidence="5">
    <location>
        <begin position="168"/>
        <end position="186"/>
    </location>
</feature>
<dbReference type="Pfam" id="PF01699">
    <property type="entry name" value="Na_Ca_ex"/>
    <property type="match status" value="2"/>
</dbReference>
<feature type="transmembrane region" description="Helical" evidence="5">
    <location>
        <begin position="35"/>
        <end position="54"/>
    </location>
</feature>
<comment type="subcellular location">
    <subcellularLocation>
        <location evidence="1">Membrane</location>
        <topology evidence="1">Multi-pass membrane protein</topology>
    </subcellularLocation>
</comment>
<evidence type="ECO:0000256" key="5">
    <source>
        <dbReference type="SAM" id="Phobius"/>
    </source>
</evidence>
<dbReference type="InterPro" id="IPR052946">
    <property type="entry name" value="Alkaline_pH_Ca-Antiporter"/>
</dbReference>
<evidence type="ECO:0000313" key="8">
    <source>
        <dbReference type="Proteomes" id="UP000524237"/>
    </source>
</evidence>
<sequence>MSKTFELIISRSFLALPVVALIALALSWGRSLPDAILAVLGLVLAASIIAAVHHAEVVAHRVGEPFGSLILALAVTIIEVGMIVTLMLSSPDSSSELARDTVFAAVMITCNGIVGIAIVIKALRKRVATFKSEGVGGALATIAVIATLSLVLPTFTTSTAGPTFSATQLTYAAAASLGLYLLFVFVQTYRHRDFFLPPMLPKSESTKAESSNGESVKKAHAASPSRRTAIISLALLTISLVGVVGLAKVTSPLIESAVSDLGLPQVVVAVSIALLVLAPEAVSAIRAAYLGRTQKSLNLAYGSAMASIGLTIPVIAVLSLVFGFNVALGLGGKEIVLLAVTLIVSTLTVVPGRATVLQGGVHLALFGAFLVLAVSP</sequence>
<dbReference type="GO" id="GO:0015385">
    <property type="term" value="F:sodium:proton antiporter activity"/>
    <property type="evidence" value="ECO:0007669"/>
    <property type="project" value="TreeGrafter"/>
</dbReference>
<accession>A0A7W3JT43</accession>
<feature type="domain" description="Sodium/calcium exchanger membrane region" evidence="6">
    <location>
        <begin position="232"/>
        <end position="373"/>
    </location>
</feature>
<evidence type="ECO:0000256" key="4">
    <source>
        <dbReference type="ARBA" id="ARBA00023136"/>
    </source>
</evidence>
<reference evidence="7 8" key="1">
    <citation type="submission" date="2020-07" db="EMBL/GenBank/DDBJ databases">
        <title>Sequencing the genomes of 1000 actinobacteria strains.</title>
        <authorList>
            <person name="Klenk H.-P."/>
        </authorList>
    </citation>
    <scope>NUCLEOTIDE SEQUENCE [LARGE SCALE GENOMIC DNA]</scope>
    <source>
        <strain evidence="7 8">DSM 23737</strain>
    </source>
</reference>
<comment type="caution">
    <text evidence="7">The sequence shown here is derived from an EMBL/GenBank/DDBJ whole genome shotgun (WGS) entry which is preliminary data.</text>
</comment>
<keyword evidence="3 5" id="KW-1133">Transmembrane helix</keyword>
<dbReference type="EMBL" id="JACGWU010000001">
    <property type="protein sequence ID" value="MBA8828764.1"/>
    <property type="molecule type" value="Genomic_DNA"/>
</dbReference>
<keyword evidence="8" id="KW-1185">Reference proteome</keyword>
<evidence type="ECO:0000256" key="1">
    <source>
        <dbReference type="ARBA" id="ARBA00004141"/>
    </source>
</evidence>
<dbReference type="RefSeq" id="WP_182484138.1">
    <property type="nucleotide sequence ID" value="NZ_JACGWU010000001.1"/>
</dbReference>
<feature type="transmembrane region" description="Helical" evidence="5">
    <location>
        <begin position="267"/>
        <end position="289"/>
    </location>
</feature>
<dbReference type="PANTHER" id="PTHR37958:SF1">
    <property type="entry name" value="SODIUM-POTASSIUM_PROTON ANTIPORTER CHAA"/>
    <property type="match status" value="1"/>
</dbReference>
<evidence type="ECO:0000313" key="7">
    <source>
        <dbReference type="EMBL" id="MBA8828764.1"/>
    </source>
</evidence>
<evidence type="ECO:0000259" key="6">
    <source>
        <dbReference type="Pfam" id="PF01699"/>
    </source>
</evidence>
<feature type="transmembrane region" description="Helical" evidence="5">
    <location>
        <begin position="228"/>
        <end position="247"/>
    </location>
</feature>
<dbReference type="GO" id="GO:0005886">
    <property type="term" value="C:plasma membrane"/>
    <property type="evidence" value="ECO:0007669"/>
    <property type="project" value="TreeGrafter"/>
</dbReference>
<dbReference type="Proteomes" id="UP000524237">
    <property type="component" value="Unassembled WGS sequence"/>
</dbReference>
<feature type="transmembrane region" description="Helical" evidence="5">
    <location>
        <begin position="12"/>
        <end position="29"/>
    </location>
</feature>
<dbReference type="AlphaFoldDB" id="A0A7W3JT43"/>
<evidence type="ECO:0000256" key="3">
    <source>
        <dbReference type="ARBA" id="ARBA00022989"/>
    </source>
</evidence>
<proteinExistence type="predicted"/>